<dbReference type="Proteomes" id="UP000002429">
    <property type="component" value="Plasmid megaplasmid"/>
</dbReference>
<dbReference type="EMBL" id="CP000353">
    <property type="protein sequence ID" value="ABF12584.1"/>
    <property type="molecule type" value="Genomic_DNA"/>
</dbReference>
<evidence type="ECO:0000313" key="2">
    <source>
        <dbReference type="EMBL" id="ABF12584.1"/>
    </source>
</evidence>
<protein>
    <recommendedName>
        <fullName evidence="1">Right handed beta helix domain-containing protein</fullName>
    </recommendedName>
</protein>
<keyword evidence="2" id="KW-0614">Plasmid</keyword>
<dbReference type="InterPro" id="IPR006626">
    <property type="entry name" value="PbH1"/>
</dbReference>
<dbReference type="Pfam" id="PF13229">
    <property type="entry name" value="Beta_helix"/>
    <property type="match status" value="1"/>
</dbReference>
<dbReference type="InterPro" id="IPR011050">
    <property type="entry name" value="Pectin_lyase_fold/virulence"/>
</dbReference>
<dbReference type="InterPro" id="IPR039448">
    <property type="entry name" value="Beta_helix"/>
</dbReference>
<gene>
    <name evidence="2" type="ordered locus">Rmet_5725</name>
</gene>
<name>Q1LB92_CUPMC</name>
<evidence type="ECO:0000259" key="1">
    <source>
        <dbReference type="Pfam" id="PF13229"/>
    </source>
</evidence>
<reference evidence="3" key="1">
    <citation type="journal article" date="2010" name="PLoS ONE">
        <title>The complete genome sequence of Cupriavidus metallidurans strain CH34, a master survivalist in harsh and anthropogenic environments.</title>
        <authorList>
            <person name="Janssen P.J."/>
            <person name="Van Houdt R."/>
            <person name="Moors H."/>
            <person name="Monsieurs P."/>
            <person name="Morin N."/>
            <person name="Michaux A."/>
            <person name="Benotmane M.A."/>
            <person name="Leys N."/>
            <person name="Vallaeys T."/>
            <person name="Lapidus A."/>
            <person name="Monchy S."/>
            <person name="Medigue C."/>
            <person name="Taghavi S."/>
            <person name="McCorkle S."/>
            <person name="Dunn J."/>
            <person name="van der Lelie D."/>
            <person name="Mergeay M."/>
        </authorList>
    </citation>
    <scope>NUCLEOTIDE SEQUENCE [LARGE SCALE GENOMIC DNA]</scope>
    <source>
        <strain evidence="3">ATCC 43123 / DSM 2839 / NBRC 102507 / CH34</strain>
    </source>
</reference>
<evidence type="ECO:0000313" key="3">
    <source>
        <dbReference type="Proteomes" id="UP000002429"/>
    </source>
</evidence>
<dbReference type="SUPFAM" id="SSF51126">
    <property type="entry name" value="Pectin lyase-like"/>
    <property type="match status" value="1"/>
</dbReference>
<organism evidence="2 3">
    <name type="scientific">Cupriavidus metallidurans (strain ATCC 43123 / DSM 2839 / NBRC 102507 / CH34)</name>
    <name type="common">Ralstonia metallidurans</name>
    <dbReference type="NCBI Taxonomy" id="266264"/>
    <lineage>
        <taxon>Bacteria</taxon>
        <taxon>Pseudomonadati</taxon>
        <taxon>Pseudomonadota</taxon>
        <taxon>Betaproteobacteria</taxon>
        <taxon>Burkholderiales</taxon>
        <taxon>Burkholderiaceae</taxon>
        <taxon>Cupriavidus</taxon>
    </lineage>
</organism>
<accession>Q1LB92</accession>
<keyword evidence="3" id="KW-1185">Reference proteome</keyword>
<geneLocation type="plasmid" evidence="2 3">
    <name>megaplasmid</name>
</geneLocation>
<dbReference type="Gene3D" id="2.160.20.10">
    <property type="entry name" value="Single-stranded right-handed beta-helix, Pectin lyase-like"/>
    <property type="match status" value="1"/>
</dbReference>
<dbReference type="HOGENOM" id="CLU_844333_0_0_4"/>
<sequence length="329" mass="35525">MLITRPVRVDCNGATLEGDNSRATGILIDSRGESLQGVEIRNCRVHGFTKLGLGIGWSVPDGKKRQIVGGDDPQRYVSRTPSGTHLIGITIEDIGGVGIYIDDHATGTVIDNTTVQRVSGAGIYLEHDSSGTSIVRSRILQSGWDGARPMQPGIAIDASADNRIEASTIAGNGLGGVFLYRNCQERGLIDPESVPRTHGANGNRIQGNRIDGRVGVWVGSRMSRNLRSMQCGRTPYYKNADMDVVLDEARGNYVSGNAFGGPANWGMIVEDDDTIVEHNAFVGPFANGSLLIGTKYRNQVLNLPVRGTVLRDNRTPEKQAPHWEFGSTQ</sequence>
<feature type="domain" description="Right handed beta helix" evidence="1">
    <location>
        <begin position="82"/>
        <end position="210"/>
    </location>
</feature>
<dbReference type="KEGG" id="rme:Rmet_5725"/>
<dbReference type="eggNOG" id="COG3420">
    <property type="taxonomic scope" value="Bacteria"/>
</dbReference>
<proteinExistence type="predicted"/>
<dbReference type="SMART" id="SM00710">
    <property type="entry name" value="PbH1"/>
    <property type="match status" value="6"/>
</dbReference>
<dbReference type="InterPro" id="IPR012334">
    <property type="entry name" value="Pectin_lyas_fold"/>
</dbReference>
<dbReference type="AlphaFoldDB" id="Q1LB92"/>